<organism evidence="3 4">
    <name type="scientific">Ruminococcus flavefaciens</name>
    <dbReference type="NCBI Taxonomy" id="1265"/>
    <lineage>
        <taxon>Bacteria</taxon>
        <taxon>Bacillati</taxon>
        <taxon>Bacillota</taxon>
        <taxon>Clostridia</taxon>
        <taxon>Eubacteriales</taxon>
        <taxon>Oscillospiraceae</taxon>
        <taxon>Ruminococcus</taxon>
    </lineage>
</organism>
<evidence type="ECO:0000256" key="2">
    <source>
        <dbReference type="SAM" id="Phobius"/>
    </source>
</evidence>
<comment type="caution">
    <text evidence="3">The sequence shown here is derived from an EMBL/GenBank/DDBJ whole genome shotgun (WGS) entry which is preliminary data.</text>
</comment>
<keyword evidence="1" id="KW-0175">Coiled coil</keyword>
<proteinExistence type="predicted"/>
<feature type="transmembrane region" description="Helical" evidence="2">
    <location>
        <begin position="67"/>
        <end position="85"/>
    </location>
</feature>
<sequence>MKDKNIKGDPEFEKKLRDKMKELSSNVDCFDKISARAFPENDSDFSDSEFTVSDLENVTGRHRAAPILKWVAAAAAVVICVGVLPKTAFVQDFLSNFRKDGDDKYRQIVSEILSETEEHTYDIYDMTLKEYIAYDILVDPLYRSPFEDSDNEDIRVRFFVRTAAPDIFTDQVYAVEYTGEFSRSNIIAAAESKAKYSDKEFDELNSDYTFMSRSEAQYAVDTHFNGDKYGNMTDEDGNFVAAASYEYKCFMKDGNEINSVTAQVLYSMGEECGSYYDMFIAAYNEKTDAYTAVELPESKDMWKCSINFDGTSAMPEDNESGFARKDYFSDINDAVTSESMAYYLPFEDAADSILSDGHPDLLEIVPDMQEKTVIAAPAAYASKILMQVYISPFNFFQYSSDSNAKILIKVSGTDEEIRIHQSDVIDHIGEIDTSSEEMEKLAAKNEKIEAEISEQSQKAQEVYEQEQNRMKAEAHNIEAVTVPEEFVIDPSKKPAFTLTSPN</sequence>
<reference evidence="3 4" key="1">
    <citation type="submission" date="2018-05" db="EMBL/GenBank/DDBJ databases">
        <title>The Hungate 1000. A catalogue of reference genomes from the rumen microbiome.</title>
        <authorList>
            <person name="Kelly W."/>
        </authorList>
    </citation>
    <scope>NUCLEOTIDE SEQUENCE [LARGE SCALE GENOMIC DNA]</scope>
    <source>
        <strain evidence="3 4">SAb67</strain>
    </source>
</reference>
<gene>
    <name evidence="3" type="ORF">IE37_00306</name>
</gene>
<evidence type="ECO:0000256" key="1">
    <source>
        <dbReference type="SAM" id="Coils"/>
    </source>
</evidence>
<dbReference type="RefSeq" id="WP_109725209.1">
    <property type="nucleotide sequence ID" value="NZ_QGDI01000001.1"/>
</dbReference>
<name>A0A315Y4V0_RUMFL</name>
<evidence type="ECO:0000313" key="4">
    <source>
        <dbReference type="Proteomes" id="UP000245720"/>
    </source>
</evidence>
<evidence type="ECO:0000313" key="3">
    <source>
        <dbReference type="EMBL" id="PWJ15409.1"/>
    </source>
</evidence>
<feature type="coiled-coil region" evidence="1">
    <location>
        <begin position="431"/>
        <end position="469"/>
    </location>
</feature>
<dbReference type="Proteomes" id="UP000245720">
    <property type="component" value="Unassembled WGS sequence"/>
</dbReference>
<dbReference type="AlphaFoldDB" id="A0A315Y4V0"/>
<accession>A0A315Y4V0</accession>
<protein>
    <submittedName>
        <fullName evidence="3">Uncharacterized protein</fullName>
    </submittedName>
</protein>
<keyword evidence="2" id="KW-1133">Transmembrane helix</keyword>
<keyword evidence="2" id="KW-0812">Transmembrane</keyword>
<dbReference type="OrthoDB" id="1815717at2"/>
<dbReference type="EMBL" id="QGDI01000001">
    <property type="protein sequence ID" value="PWJ15409.1"/>
    <property type="molecule type" value="Genomic_DNA"/>
</dbReference>
<keyword evidence="2" id="KW-0472">Membrane</keyword>